<organism evidence="2 3">
    <name type="scientific">Sphagnurus paluster</name>
    <dbReference type="NCBI Taxonomy" id="117069"/>
    <lineage>
        <taxon>Eukaryota</taxon>
        <taxon>Fungi</taxon>
        <taxon>Dikarya</taxon>
        <taxon>Basidiomycota</taxon>
        <taxon>Agaricomycotina</taxon>
        <taxon>Agaricomycetes</taxon>
        <taxon>Agaricomycetidae</taxon>
        <taxon>Agaricales</taxon>
        <taxon>Tricholomatineae</taxon>
        <taxon>Lyophyllaceae</taxon>
        <taxon>Sphagnurus</taxon>
    </lineage>
</organism>
<gene>
    <name evidence="2" type="ORF">H0H81_002157</name>
</gene>
<comment type="caution">
    <text evidence="2">The sequence shown here is derived from an EMBL/GenBank/DDBJ whole genome shotgun (WGS) entry which is preliminary data.</text>
</comment>
<accession>A0A9P7G041</accession>
<name>A0A9P7G041_9AGAR</name>
<evidence type="ECO:0000313" key="2">
    <source>
        <dbReference type="EMBL" id="KAG5638037.1"/>
    </source>
</evidence>
<proteinExistence type="predicted"/>
<dbReference type="Proteomes" id="UP000717328">
    <property type="component" value="Unassembled WGS sequence"/>
</dbReference>
<reference evidence="2" key="2">
    <citation type="submission" date="2021-10" db="EMBL/GenBank/DDBJ databases">
        <title>Phylogenomics reveals ancestral predisposition of the termite-cultivated fungus Termitomyces towards a domesticated lifestyle.</title>
        <authorList>
            <person name="Auxier B."/>
            <person name="Grum-Grzhimaylo A."/>
            <person name="Cardenas M.E."/>
            <person name="Lodge J.D."/>
            <person name="Laessoe T."/>
            <person name="Pedersen O."/>
            <person name="Smith M.E."/>
            <person name="Kuyper T.W."/>
            <person name="Franco-Molano E.A."/>
            <person name="Baroni T.J."/>
            <person name="Aanen D.K."/>
        </authorList>
    </citation>
    <scope>NUCLEOTIDE SEQUENCE</scope>
    <source>
        <strain evidence="2">D49</strain>
    </source>
</reference>
<reference evidence="2" key="1">
    <citation type="submission" date="2021-02" db="EMBL/GenBank/DDBJ databases">
        <authorList>
            <person name="Nieuwenhuis M."/>
            <person name="Van De Peppel L.J.J."/>
        </authorList>
    </citation>
    <scope>NUCLEOTIDE SEQUENCE</scope>
    <source>
        <strain evidence="2">D49</strain>
    </source>
</reference>
<keyword evidence="3" id="KW-1185">Reference proteome</keyword>
<evidence type="ECO:0000313" key="3">
    <source>
        <dbReference type="Proteomes" id="UP000717328"/>
    </source>
</evidence>
<dbReference type="EMBL" id="JABCKI010005786">
    <property type="protein sequence ID" value="KAG5638037.1"/>
    <property type="molecule type" value="Genomic_DNA"/>
</dbReference>
<feature type="compositionally biased region" description="Basic residues" evidence="1">
    <location>
        <begin position="34"/>
        <end position="50"/>
    </location>
</feature>
<feature type="region of interest" description="Disordered" evidence="1">
    <location>
        <begin position="33"/>
        <end position="66"/>
    </location>
</feature>
<protein>
    <submittedName>
        <fullName evidence="2">Uncharacterized protein</fullName>
    </submittedName>
</protein>
<dbReference type="AlphaFoldDB" id="A0A9P7G041"/>
<evidence type="ECO:0000256" key="1">
    <source>
        <dbReference type="SAM" id="MobiDB-lite"/>
    </source>
</evidence>
<sequence>MAKKKKASVADDYSMSKNCGKYLEKLSLTSPDKRKWKKKHAFPRNHRTLYHQKEDSEGGYAPPELE</sequence>